<dbReference type="Pfam" id="PF00069">
    <property type="entry name" value="Pkinase"/>
    <property type="match status" value="1"/>
</dbReference>
<dbReference type="GO" id="GO:0047322">
    <property type="term" value="F:[hydroxymethylglutaryl-CoA reductase (NADPH)] kinase activity"/>
    <property type="evidence" value="ECO:0007669"/>
    <property type="project" value="UniProtKB-EC"/>
</dbReference>
<evidence type="ECO:0000256" key="4">
    <source>
        <dbReference type="ARBA" id="ARBA00022527"/>
    </source>
</evidence>
<evidence type="ECO:0000256" key="7">
    <source>
        <dbReference type="ARBA" id="ARBA00022741"/>
    </source>
</evidence>
<comment type="catalytic activity">
    <reaction evidence="19">
        <text>L-seryl-[protein] + ATP = O-phospho-L-seryl-[protein] + ADP + H(+)</text>
        <dbReference type="Rhea" id="RHEA:17989"/>
        <dbReference type="Rhea" id="RHEA-COMP:9863"/>
        <dbReference type="Rhea" id="RHEA-COMP:11604"/>
        <dbReference type="ChEBI" id="CHEBI:15378"/>
        <dbReference type="ChEBI" id="CHEBI:29999"/>
        <dbReference type="ChEBI" id="CHEBI:30616"/>
        <dbReference type="ChEBI" id="CHEBI:83421"/>
        <dbReference type="ChEBI" id="CHEBI:456216"/>
        <dbReference type="EC" id="2.7.11.1"/>
    </reaction>
</comment>
<evidence type="ECO:0000256" key="19">
    <source>
        <dbReference type="ARBA" id="ARBA00048679"/>
    </source>
</evidence>
<dbReference type="SMART" id="SM00220">
    <property type="entry name" value="S_TKc"/>
    <property type="match status" value="1"/>
</dbReference>
<comment type="similarity">
    <text evidence="1">Belongs to the protein kinase superfamily. CAMK Ser/Thr protein kinase family. SNF1 subfamily.</text>
</comment>
<evidence type="ECO:0000313" key="23">
    <source>
        <dbReference type="Proteomes" id="UP001318040"/>
    </source>
</evidence>
<keyword evidence="7 20" id="KW-0547">Nucleotide-binding</keyword>
<dbReference type="GO" id="GO:0004679">
    <property type="term" value="F:AMP-activated protein kinase activity"/>
    <property type="evidence" value="ECO:0007669"/>
    <property type="project" value="UniProtKB-ARBA"/>
</dbReference>
<evidence type="ECO:0000256" key="12">
    <source>
        <dbReference type="ARBA" id="ARBA00023006"/>
    </source>
</evidence>
<name>A0AAJ7WTA0_PETMA</name>
<comment type="catalytic activity">
    <reaction evidence="18">
        <text>L-seryl-[acetyl-CoA carboxylase] + ATP = O-phospho-L-seryl-[acetyl-CoA carboxylase] + ADP + H(+)</text>
        <dbReference type="Rhea" id="RHEA:20333"/>
        <dbReference type="Rhea" id="RHEA-COMP:13722"/>
        <dbReference type="Rhea" id="RHEA-COMP:13723"/>
        <dbReference type="ChEBI" id="CHEBI:15378"/>
        <dbReference type="ChEBI" id="CHEBI:29999"/>
        <dbReference type="ChEBI" id="CHEBI:30616"/>
        <dbReference type="ChEBI" id="CHEBI:83421"/>
        <dbReference type="ChEBI" id="CHEBI:456216"/>
    </reaction>
</comment>
<evidence type="ECO:0000256" key="18">
    <source>
        <dbReference type="ARBA" id="ARBA00048417"/>
    </source>
</evidence>
<dbReference type="EC" id="2.7.11.31" evidence="2"/>
<feature type="region of interest" description="Disordered" evidence="21">
    <location>
        <begin position="658"/>
        <end position="697"/>
    </location>
</feature>
<keyword evidence="10 20" id="KW-0067">ATP-binding</keyword>
<keyword evidence="5" id="KW-0597">Phosphoprotein</keyword>
<dbReference type="PROSITE" id="PS51318">
    <property type="entry name" value="TAT"/>
    <property type="match status" value="1"/>
</dbReference>
<feature type="region of interest" description="Disordered" evidence="21">
    <location>
        <begin position="527"/>
        <end position="546"/>
    </location>
</feature>
<keyword evidence="4" id="KW-0723">Serine/threonine-protein kinase</keyword>
<reference evidence="24" key="1">
    <citation type="submission" date="2025-08" db="UniProtKB">
        <authorList>
            <consortium name="RefSeq"/>
        </authorList>
    </citation>
    <scope>IDENTIFICATION</scope>
    <source>
        <tissue evidence="24">Sperm</tissue>
    </source>
</reference>
<keyword evidence="12" id="KW-0072">Autophagy</keyword>
<dbReference type="FunFam" id="3.30.200.20:FF:000003">
    <property type="entry name" value="Non-specific serine/threonine protein kinase"/>
    <property type="match status" value="1"/>
</dbReference>
<dbReference type="InterPro" id="IPR028375">
    <property type="entry name" value="KA1/Ssp2_C"/>
</dbReference>
<dbReference type="RefSeq" id="XP_032809346.1">
    <property type="nucleotide sequence ID" value="XM_032953455.1"/>
</dbReference>
<dbReference type="Gene3D" id="3.30.200.20">
    <property type="entry name" value="Phosphorylase Kinase, domain 1"/>
    <property type="match status" value="1"/>
</dbReference>
<dbReference type="GO" id="GO:0005524">
    <property type="term" value="F:ATP binding"/>
    <property type="evidence" value="ECO:0007669"/>
    <property type="project" value="UniProtKB-UniRule"/>
</dbReference>
<evidence type="ECO:0000256" key="14">
    <source>
        <dbReference type="ARBA" id="ARBA00032270"/>
    </source>
</evidence>
<keyword evidence="11" id="KW-0752">Steroid biosynthesis</keyword>
<sequence>MSAHQPPMVGRKGHGGGGAAAAAAAALAMSSTPPLALALPGKGAGSHGRREARYKIGHYSLGDTLGVGTFGKVKVGEHEQTGCKVAVKILNRQKIRNLDVVSKIKREIQHLKFFRHPHIIKLYQVISTPTDFFMVMEFVPGGELFEYICRNGRVEEREARRLFQQILSAVDYCHRHMVVHRDLKPENVLLDANMNAKIADFGLSNMMSDGEFLSTSCGSPNYAAPEVISGRLYAGPEVDIWSCGVILYALLCGALPFDDTNVPALFRKIRGGVFHVPPHLDADAADLLAEMLRVDPVKRATVRDIHEHPWFRVDLPEHLFPVLGEEPWDDDTLDMDAVEEVSVKCECSQEDVLDSLDSDDLQAPLTVAYRLLLDSRHAKPLYEAAGARGGAAGGLLWSPPRLYLPPCDSLSPRERAQSIESPGSPLGADGLSGRCPLGALDPTRPKHLVVQRAKWHLGIRSQSRPADVMKEVFRIMKHLDYEWKVVNPFALRVRRRNPVTGSTVKLSLQLYQVQGRNYLLDFRSVDEEGASGGSTPQRSGSLCGGRPRLYTDPVACAPRRTAARRHQSGDGLRPGSSGSGGSCGAGGGGCTGMAAAPGVYSTTLATAVNPAPVSPASLPRSLGTYLASRGVVNAWATGDSRQSRRDAALAHFTIGAGSNAATSTSSSSDAGVASPESSGGHSDGDAAAASPTTSPVPVSPTAYAAAYSLLADSKPGSPPGPAFGPAHGSGAAHAAAAAAATPAQGGQHHHRVLRDVPRPHQAAGALTPGPWPLSLGRLPGCRQVVVAGGVCGAGGGGGMVAEAVVRGAVLLRCCCEFFPGLVSSTRAAWTGVGGGGGGHSGSTPGNANDSSLI</sequence>
<evidence type="ECO:0000313" key="24">
    <source>
        <dbReference type="RefSeq" id="XP_032809346.1"/>
    </source>
</evidence>
<evidence type="ECO:0000256" key="21">
    <source>
        <dbReference type="SAM" id="MobiDB-lite"/>
    </source>
</evidence>
<dbReference type="GO" id="GO:0035556">
    <property type="term" value="P:intracellular signal transduction"/>
    <property type="evidence" value="ECO:0007669"/>
    <property type="project" value="TreeGrafter"/>
</dbReference>
<keyword evidence="13" id="KW-0753">Steroid metabolism</keyword>
<evidence type="ECO:0000256" key="6">
    <source>
        <dbReference type="ARBA" id="ARBA00022679"/>
    </source>
</evidence>
<evidence type="ECO:0000256" key="17">
    <source>
        <dbReference type="ARBA" id="ARBA00047899"/>
    </source>
</evidence>
<dbReference type="SUPFAM" id="SSF103243">
    <property type="entry name" value="KA1-like"/>
    <property type="match status" value="1"/>
</dbReference>
<dbReference type="Gene3D" id="1.10.510.10">
    <property type="entry name" value="Transferase(Phosphotransferase) domain 1"/>
    <property type="match status" value="1"/>
</dbReference>
<feature type="domain" description="Protein kinase" evidence="22">
    <location>
        <begin position="59"/>
        <end position="311"/>
    </location>
</feature>
<dbReference type="PROSITE" id="PS50011">
    <property type="entry name" value="PROTEIN_KINASE_DOM"/>
    <property type="match status" value="1"/>
</dbReference>
<dbReference type="Proteomes" id="UP001318040">
    <property type="component" value="Chromosome 1"/>
</dbReference>
<comment type="catalytic activity">
    <reaction evidence="16">
        <text>L-seryl-[3-hydroxy-3-methylglutaryl-coenzyme A reductase] + ATP = O-phospho-L-seryl-[3-hydroxy-3-methylglutaryl-coenzyme A reductase] + ADP + H(+)</text>
        <dbReference type="Rhea" id="RHEA:23172"/>
        <dbReference type="Rhea" id="RHEA-COMP:13692"/>
        <dbReference type="Rhea" id="RHEA-COMP:13693"/>
        <dbReference type="ChEBI" id="CHEBI:15378"/>
        <dbReference type="ChEBI" id="CHEBI:29999"/>
        <dbReference type="ChEBI" id="CHEBI:30616"/>
        <dbReference type="ChEBI" id="CHEBI:83421"/>
        <dbReference type="ChEBI" id="CHEBI:456216"/>
        <dbReference type="EC" id="2.7.11.31"/>
    </reaction>
</comment>
<dbReference type="GO" id="GO:0005737">
    <property type="term" value="C:cytoplasm"/>
    <property type="evidence" value="ECO:0007669"/>
    <property type="project" value="TreeGrafter"/>
</dbReference>
<dbReference type="PROSITE" id="PS00107">
    <property type="entry name" value="PROTEIN_KINASE_ATP"/>
    <property type="match status" value="1"/>
</dbReference>
<dbReference type="GO" id="GO:0009896">
    <property type="term" value="P:positive regulation of catabolic process"/>
    <property type="evidence" value="ECO:0007669"/>
    <property type="project" value="UniProtKB-ARBA"/>
</dbReference>
<dbReference type="FunFam" id="1.10.510.10:FF:000079">
    <property type="entry name" value="Non-specific serine/threonine protein kinase"/>
    <property type="match status" value="1"/>
</dbReference>
<evidence type="ECO:0000256" key="1">
    <source>
        <dbReference type="ARBA" id="ARBA00006234"/>
    </source>
</evidence>
<evidence type="ECO:0000256" key="3">
    <source>
        <dbReference type="ARBA" id="ARBA00012513"/>
    </source>
</evidence>
<keyword evidence="13" id="KW-0756">Sterol biosynthesis</keyword>
<organism evidence="23 24">
    <name type="scientific">Petromyzon marinus</name>
    <name type="common">Sea lamprey</name>
    <dbReference type="NCBI Taxonomy" id="7757"/>
    <lineage>
        <taxon>Eukaryota</taxon>
        <taxon>Metazoa</taxon>
        <taxon>Chordata</taxon>
        <taxon>Craniata</taxon>
        <taxon>Vertebrata</taxon>
        <taxon>Cyclostomata</taxon>
        <taxon>Hyperoartia</taxon>
        <taxon>Petromyzontiformes</taxon>
        <taxon>Petromyzontidae</taxon>
        <taxon>Petromyzon</taxon>
    </lineage>
</organism>
<dbReference type="InterPro" id="IPR017441">
    <property type="entry name" value="Protein_kinase_ATP_BS"/>
</dbReference>
<feature type="region of interest" description="Disordered" evidence="21">
    <location>
        <begin position="413"/>
        <end position="434"/>
    </location>
</feature>
<dbReference type="PROSITE" id="PS00108">
    <property type="entry name" value="PROTEIN_KINASE_ST"/>
    <property type="match status" value="1"/>
</dbReference>
<protein>
    <recommendedName>
        <fullName evidence="14">Acetyl-CoA carboxylase kinase</fullName>
        <ecNumber evidence="3">2.7.11.1</ecNumber>
        <ecNumber evidence="2">2.7.11.31</ecNumber>
    </recommendedName>
    <alternativeName>
        <fullName evidence="15">Hydroxymethylglutaryl-CoA reductase kinase</fullName>
    </alternativeName>
</protein>
<dbReference type="GO" id="GO:0006695">
    <property type="term" value="P:cholesterol biosynthetic process"/>
    <property type="evidence" value="ECO:0007669"/>
    <property type="project" value="UniProtKB-KW"/>
</dbReference>
<evidence type="ECO:0000256" key="16">
    <source>
        <dbReference type="ARBA" id="ARBA00047775"/>
    </source>
</evidence>
<proteinExistence type="inferred from homology"/>
<accession>A0AAJ7WTA0</accession>
<feature type="region of interest" description="Disordered" evidence="21">
    <location>
        <begin position="833"/>
        <end position="853"/>
    </location>
</feature>
<keyword evidence="11" id="KW-0443">Lipid metabolism</keyword>
<keyword evidence="9" id="KW-0152">Cholesterol biosynthesis</keyword>
<dbReference type="AlphaFoldDB" id="A0AAJ7WTA0"/>
<dbReference type="InterPro" id="IPR032270">
    <property type="entry name" value="AMPK_C"/>
</dbReference>
<feature type="binding site" evidence="20">
    <location>
        <position position="88"/>
    </location>
    <ligand>
        <name>ATP</name>
        <dbReference type="ChEBI" id="CHEBI:30616"/>
    </ligand>
</feature>
<evidence type="ECO:0000256" key="11">
    <source>
        <dbReference type="ARBA" id="ARBA00022955"/>
    </source>
</evidence>
<dbReference type="Pfam" id="PF21147">
    <property type="entry name" value="AMPK_alpha_AID"/>
    <property type="match status" value="1"/>
</dbReference>
<feature type="region of interest" description="Disordered" evidence="21">
    <location>
        <begin position="716"/>
        <end position="751"/>
    </location>
</feature>
<dbReference type="PANTHER" id="PTHR24346:SF104">
    <property type="entry name" value="5'-AMP-ACTIVATED PROTEIN KINASE CATALYTIC SUBUNIT ALPHA-2"/>
    <property type="match status" value="1"/>
</dbReference>
<evidence type="ECO:0000256" key="5">
    <source>
        <dbReference type="ARBA" id="ARBA00022553"/>
    </source>
</evidence>
<keyword evidence="23" id="KW-1185">Reference proteome</keyword>
<evidence type="ECO:0000256" key="8">
    <source>
        <dbReference type="ARBA" id="ARBA00022777"/>
    </source>
</evidence>
<dbReference type="GO" id="GO:0120025">
    <property type="term" value="C:plasma membrane bounded cell projection"/>
    <property type="evidence" value="ECO:0007669"/>
    <property type="project" value="UniProtKB-ARBA"/>
</dbReference>
<keyword evidence="9" id="KW-0153">Cholesterol metabolism</keyword>
<keyword evidence="8" id="KW-0418">Kinase</keyword>
<feature type="compositionally biased region" description="Low complexity" evidence="21">
    <location>
        <begin position="723"/>
        <end position="746"/>
    </location>
</feature>
<evidence type="ECO:0000256" key="10">
    <source>
        <dbReference type="ARBA" id="ARBA00022840"/>
    </source>
</evidence>
<dbReference type="InterPro" id="IPR006311">
    <property type="entry name" value="TAT_signal"/>
</dbReference>
<dbReference type="Gene3D" id="3.30.310.80">
    <property type="entry name" value="Kinase associated domain 1, KA1"/>
    <property type="match status" value="1"/>
</dbReference>
<dbReference type="InterPro" id="IPR000719">
    <property type="entry name" value="Prot_kinase_dom"/>
</dbReference>
<dbReference type="InterPro" id="IPR008271">
    <property type="entry name" value="Ser/Thr_kinase_AS"/>
</dbReference>
<dbReference type="GO" id="GO:0006914">
    <property type="term" value="P:autophagy"/>
    <property type="evidence" value="ECO:0007669"/>
    <property type="project" value="UniProtKB-KW"/>
</dbReference>
<dbReference type="CDD" id="cd14079">
    <property type="entry name" value="STKc_AMPK_alpha"/>
    <property type="match status" value="1"/>
</dbReference>
<evidence type="ECO:0000256" key="20">
    <source>
        <dbReference type="PROSITE-ProRule" id="PRU10141"/>
    </source>
</evidence>
<keyword evidence="6" id="KW-0808">Transferase</keyword>
<feature type="region of interest" description="Disordered" evidence="21">
    <location>
        <begin position="554"/>
        <end position="584"/>
    </location>
</feature>
<dbReference type="EC" id="2.7.11.1" evidence="3"/>
<dbReference type="Pfam" id="PF16579">
    <property type="entry name" value="AdenylateSensor"/>
    <property type="match status" value="1"/>
</dbReference>
<evidence type="ECO:0000256" key="2">
    <source>
        <dbReference type="ARBA" id="ARBA00012403"/>
    </source>
</evidence>
<keyword evidence="13" id="KW-1207">Sterol metabolism</keyword>
<evidence type="ECO:0000259" key="22">
    <source>
        <dbReference type="PROSITE" id="PS50011"/>
    </source>
</evidence>
<comment type="catalytic activity">
    <reaction evidence="17">
        <text>L-threonyl-[protein] + ATP = O-phospho-L-threonyl-[protein] + ADP + H(+)</text>
        <dbReference type="Rhea" id="RHEA:46608"/>
        <dbReference type="Rhea" id="RHEA-COMP:11060"/>
        <dbReference type="Rhea" id="RHEA-COMP:11605"/>
        <dbReference type="ChEBI" id="CHEBI:15378"/>
        <dbReference type="ChEBI" id="CHEBI:30013"/>
        <dbReference type="ChEBI" id="CHEBI:30616"/>
        <dbReference type="ChEBI" id="CHEBI:61977"/>
        <dbReference type="ChEBI" id="CHEBI:456216"/>
        <dbReference type="EC" id="2.7.11.1"/>
    </reaction>
</comment>
<dbReference type="InterPro" id="IPR049020">
    <property type="entry name" value="PRKAA1/2_AID"/>
</dbReference>
<dbReference type="InterPro" id="IPR011009">
    <property type="entry name" value="Kinase-like_dom_sf"/>
</dbReference>
<evidence type="ECO:0000256" key="13">
    <source>
        <dbReference type="ARBA" id="ARBA00023011"/>
    </source>
</evidence>
<keyword evidence="11" id="KW-0444">Lipid biosynthesis</keyword>
<dbReference type="SUPFAM" id="SSF56112">
    <property type="entry name" value="Protein kinase-like (PK-like)"/>
    <property type="match status" value="1"/>
</dbReference>
<evidence type="ECO:0000256" key="9">
    <source>
        <dbReference type="ARBA" id="ARBA00022778"/>
    </source>
</evidence>
<gene>
    <name evidence="24" type="primary">LOC116941984</name>
</gene>
<evidence type="ECO:0000256" key="15">
    <source>
        <dbReference type="ARBA" id="ARBA00032865"/>
    </source>
</evidence>
<dbReference type="PANTHER" id="PTHR24346">
    <property type="entry name" value="MAP/MICROTUBULE AFFINITY-REGULATING KINASE"/>
    <property type="match status" value="1"/>
</dbReference>
<dbReference type="Gene3D" id="1.10.8.10">
    <property type="entry name" value="DNA helicase RuvA subunit, C-terminal domain"/>
    <property type="match status" value="1"/>
</dbReference>